<name>A0ABW1I8K9_9PSEU</name>
<evidence type="ECO:0000313" key="4">
    <source>
        <dbReference type="EMBL" id="MFC5949996.1"/>
    </source>
</evidence>
<feature type="region of interest" description="Disordered" evidence="3">
    <location>
        <begin position="1"/>
        <end position="39"/>
    </location>
</feature>
<gene>
    <name evidence="4" type="ORF">ACFQH9_17120</name>
</gene>
<dbReference type="Pfam" id="PF00494">
    <property type="entry name" value="SQS_PSY"/>
    <property type="match status" value="1"/>
</dbReference>
<dbReference type="CDD" id="cd00683">
    <property type="entry name" value="Trans_IPPS_HH"/>
    <property type="match status" value="1"/>
</dbReference>
<dbReference type="SFLD" id="SFLDG01018">
    <property type="entry name" value="Squalene/Phytoene_Synthase_Lik"/>
    <property type="match status" value="1"/>
</dbReference>
<dbReference type="InterPro" id="IPR033904">
    <property type="entry name" value="Trans_IPPS_HH"/>
</dbReference>
<dbReference type="InterPro" id="IPR019845">
    <property type="entry name" value="Squalene/phytoene_synthase_CS"/>
</dbReference>
<dbReference type="SFLD" id="SFLDG01212">
    <property type="entry name" value="Phytoene_synthase_like"/>
    <property type="match status" value="1"/>
</dbReference>
<evidence type="ECO:0000313" key="5">
    <source>
        <dbReference type="Proteomes" id="UP001596119"/>
    </source>
</evidence>
<dbReference type="PROSITE" id="PS01045">
    <property type="entry name" value="SQUALEN_PHYTOEN_SYN_2"/>
    <property type="match status" value="1"/>
</dbReference>
<dbReference type="Proteomes" id="UP001596119">
    <property type="component" value="Unassembled WGS sequence"/>
</dbReference>
<dbReference type="InterPro" id="IPR044843">
    <property type="entry name" value="Trans_IPPS_bact-type"/>
</dbReference>
<protein>
    <submittedName>
        <fullName evidence="4">Squalene/phytoene synthase family protein</fullName>
    </submittedName>
</protein>
<dbReference type="RefSeq" id="WP_379567131.1">
    <property type="nucleotide sequence ID" value="NZ_JBHSQK010000041.1"/>
</dbReference>
<evidence type="ECO:0000256" key="1">
    <source>
        <dbReference type="ARBA" id="ARBA00004684"/>
    </source>
</evidence>
<dbReference type="EMBL" id="JBHSQK010000041">
    <property type="protein sequence ID" value="MFC5949996.1"/>
    <property type="molecule type" value="Genomic_DNA"/>
</dbReference>
<evidence type="ECO:0000256" key="3">
    <source>
        <dbReference type="SAM" id="MobiDB-lite"/>
    </source>
</evidence>
<feature type="compositionally biased region" description="Low complexity" evidence="3">
    <location>
        <begin position="1"/>
        <end position="16"/>
    </location>
</feature>
<organism evidence="4 5">
    <name type="scientific">Pseudonocardia lutea</name>
    <dbReference type="NCBI Taxonomy" id="2172015"/>
    <lineage>
        <taxon>Bacteria</taxon>
        <taxon>Bacillati</taxon>
        <taxon>Actinomycetota</taxon>
        <taxon>Actinomycetes</taxon>
        <taxon>Pseudonocardiales</taxon>
        <taxon>Pseudonocardiaceae</taxon>
        <taxon>Pseudonocardia</taxon>
    </lineage>
</organism>
<proteinExistence type="predicted"/>
<accession>A0ABW1I8K9</accession>
<comment type="pathway">
    <text evidence="1">Carotenoid biosynthesis; phytoene biosynthesis.</text>
</comment>
<dbReference type="InterPro" id="IPR008949">
    <property type="entry name" value="Isoprenoid_synthase_dom_sf"/>
</dbReference>
<keyword evidence="2" id="KW-0808">Transferase</keyword>
<dbReference type="SUPFAM" id="SSF48576">
    <property type="entry name" value="Terpenoid synthases"/>
    <property type="match status" value="1"/>
</dbReference>
<sequence>MTDPARPTVTTAATPDRSSDPHASTGPGTERPTDRTPVDYSADLPAAYAACEEITRREARNFSYGIRLLPAPKRAALSAVYALARRIDDIGDGDFDPPGGVGAVSFAQKSAALAEVRASVQAMRDRVPDPTDPVLVGVADAARRYPIPLGAFEELVDGVEADARMDDEAARTGEPARPHATFDEMTVYCRQVAGSVGRLCLGIFGSRPDPHAAGYADRLGIALQQTNILRDIREDLRNGRVYLPTDELARFGAALRLDASGALADPDGALAAYIRFAADRARGWYAEGLKLLPLLDRRSAACAGAMAGIYRRLLEDIAADPRSVYAQRRSLSGAQKIGVALRALAGRTA</sequence>
<dbReference type="PANTHER" id="PTHR31480">
    <property type="entry name" value="BIFUNCTIONAL LYCOPENE CYCLASE/PHYTOENE SYNTHASE"/>
    <property type="match status" value="1"/>
</dbReference>
<dbReference type="SFLD" id="SFLDS00005">
    <property type="entry name" value="Isoprenoid_Synthase_Type_I"/>
    <property type="match status" value="1"/>
</dbReference>
<dbReference type="InterPro" id="IPR002060">
    <property type="entry name" value="Squ/phyt_synthse"/>
</dbReference>
<reference evidence="5" key="1">
    <citation type="journal article" date="2019" name="Int. J. Syst. Evol. Microbiol.">
        <title>The Global Catalogue of Microorganisms (GCM) 10K type strain sequencing project: providing services to taxonomists for standard genome sequencing and annotation.</title>
        <authorList>
            <consortium name="The Broad Institute Genomics Platform"/>
            <consortium name="The Broad Institute Genome Sequencing Center for Infectious Disease"/>
            <person name="Wu L."/>
            <person name="Ma J."/>
        </authorList>
    </citation>
    <scope>NUCLEOTIDE SEQUENCE [LARGE SCALE GENOMIC DNA]</scope>
    <source>
        <strain evidence="5">CGMCC 4.7397</strain>
    </source>
</reference>
<comment type="caution">
    <text evidence="4">The sequence shown here is derived from an EMBL/GenBank/DDBJ whole genome shotgun (WGS) entry which is preliminary data.</text>
</comment>
<evidence type="ECO:0000256" key="2">
    <source>
        <dbReference type="ARBA" id="ARBA00022679"/>
    </source>
</evidence>
<keyword evidence="5" id="KW-1185">Reference proteome</keyword>
<dbReference type="Gene3D" id="1.10.600.10">
    <property type="entry name" value="Farnesyl Diphosphate Synthase"/>
    <property type="match status" value="1"/>
</dbReference>